<dbReference type="InterPro" id="IPR036097">
    <property type="entry name" value="HisK_dim/P_sf"/>
</dbReference>
<reference evidence="1 2" key="1">
    <citation type="submission" date="2016-08" db="EMBL/GenBank/DDBJ databases">
        <authorList>
            <person name="Seilhamer J.J."/>
        </authorList>
    </citation>
    <scope>NUCLEOTIDE SEQUENCE [LARGE SCALE GENOMIC DNA]</scope>
    <source>
        <strain evidence="1 2">CCBAU 10071</strain>
    </source>
</reference>
<proteinExistence type="predicted"/>
<protein>
    <recommendedName>
        <fullName evidence="3">Histidine kinase</fullName>
    </recommendedName>
</protein>
<dbReference type="GO" id="GO:0000155">
    <property type="term" value="F:phosphorelay sensor kinase activity"/>
    <property type="evidence" value="ECO:0007669"/>
    <property type="project" value="InterPro"/>
</dbReference>
<dbReference type="Proteomes" id="UP000183174">
    <property type="component" value="Unassembled WGS sequence"/>
</dbReference>
<accession>A0A1C3XJC5</accession>
<evidence type="ECO:0000313" key="2">
    <source>
        <dbReference type="Proteomes" id="UP000183174"/>
    </source>
</evidence>
<dbReference type="RefSeq" id="WP_036031501.1">
    <property type="nucleotide sequence ID" value="NZ_FMAE01000026.1"/>
</dbReference>
<gene>
    <name evidence="1" type="ORF">GA0061099_10266</name>
</gene>
<name>A0A1C3XJC5_9BRAD</name>
<sequence>MSVSPAHELNQPLADILINAEPAQQKLENLTPDLGAIGGTLDHIRRDGQRTAEVIGRLRSLLKRDTT</sequence>
<dbReference type="EMBL" id="FMAE01000026">
    <property type="protein sequence ID" value="SCB52074.1"/>
    <property type="molecule type" value="Genomic_DNA"/>
</dbReference>
<dbReference type="AlphaFoldDB" id="A0A1C3XJC5"/>
<dbReference type="Gene3D" id="1.10.287.130">
    <property type="match status" value="1"/>
</dbReference>
<organism evidence="1 2">
    <name type="scientific">Bradyrhizobium yuanmingense</name>
    <dbReference type="NCBI Taxonomy" id="108015"/>
    <lineage>
        <taxon>Bacteria</taxon>
        <taxon>Pseudomonadati</taxon>
        <taxon>Pseudomonadota</taxon>
        <taxon>Alphaproteobacteria</taxon>
        <taxon>Hyphomicrobiales</taxon>
        <taxon>Nitrobacteraceae</taxon>
        <taxon>Bradyrhizobium</taxon>
    </lineage>
</organism>
<evidence type="ECO:0000313" key="1">
    <source>
        <dbReference type="EMBL" id="SCB52074.1"/>
    </source>
</evidence>
<evidence type="ECO:0008006" key="3">
    <source>
        <dbReference type="Google" id="ProtNLM"/>
    </source>
</evidence>
<dbReference type="SUPFAM" id="SSF47384">
    <property type="entry name" value="Homodimeric domain of signal transducing histidine kinase"/>
    <property type="match status" value="1"/>
</dbReference>